<organism evidence="2 3">
    <name type="scientific">Metabacillus herbersteinensis</name>
    <dbReference type="NCBI Taxonomy" id="283816"/>
    <lineage>
        <taxon>Bacteria</taxon>
        <taxon>Bacillati</taxon>
        <taxon>Bacillota</taxon>
        <taxon>Bacilli</taxon>
        <taxon>Bacillales</taxon>
        <taxon>Bacillaceae</taxon>
        <taxon>Metabacillus</taxon>
    </lineage>
</organism>
<gene>
    <name evidence="2" type="ORF">ACFFIX_25355</name>
</gene>
<dbReference type="Pfam" id="PF08592">
    <property type="entry name" value="Anthrone_oxy"/>
    <property type="match status" value="1"/>
</dbReference>
<sequence>MSFIVFFTLVITGFTACAEFSSYALVHPVIRSLPQEQHIRFEQSSLKTFGRIMPFLMPISVILTVVFAILPQGLDVFERAIRLSSAVMFVIATITTILFNVPLNKEIKLWEAKKPPSDWQEKRKRWMFFQAIRSWLLLLGFVLLCFSVTIKF</sequence>
<name>A0ABV6GLT4_9BACI</name>
<dbReference type="InterPro" id="IPR013901">
    <property type="entry name" value="Anthrone_oxy"/>
</dbReference>
<evidence type="ECO:0000256" key="1">
    <source>
        <dbReference type="SAM" id="Phobius"/>
    </source>
</evidence>
<dbReference type="RefSeq" id="WP_378939124.1">
    <property type="nucleotide sequence ID" value="NZ_JBHLVO010000041.1"/>
</dbReference>
<comment type="caution">
    <text evidence="2">The sequence shown here is derived from an EMBL/GenBank/DDBJ whole genome shotgun (WGS) entry which is preliminary data.</text>
</comment>
<keyword evidence="3" id="KW-1185">Reference proteome</keyword>
<dbReference type="EMBL" id="JBHLVO010000041">
    <property type="protein sequence ID" value="MFC0274657.1"/>
    <property type="molecule type" value="Genomic_DNA"/>
</dbReference>
<proteinExistence type="predicted"/>
<feature type="transmembrane region" description="Helical" evidence="1">
    <location>
        <begin position="126"/>
        <end position="150"/>
    </location>
</feature>
<evidence type="ECO:0000313" key="3">
    <source>
        <dbReference type="Proteomes" id="UP001589854"/>
    </source>
</evidence>
<dbReference type="Proteomes" id="UP001589854">
    <property type="component" value="Unassembled WGS sequence"/>
</dbReference>
<keyword evidence="1" id="KW-0812">Transmembrane</keyword>
<keyword evidence="1" id="KW-0472">Membrane</keyword>
<protein>
    <submittedName>
        <fullName evidence="2">Anthrone oxygenase family protein</fullName>
    </submittedName>
</protein>
<keyword evidence="1" id="KW-1133">Transmembrane helix</keyword>
<accession>A0ABV6GLT4</accession>
<feature type="transmembrane region" description="Helical" evidence="1">
    <location>
        <begin position="83"/>
        <end position="103"/>
    </location>
</feature>
<feature type="transmembrane region" description="Helical" evidence="1">
    <location>
        <begin position="52"/>
        <end position="71"/>
    </location>
</feature>
<reference evidence="2 3" key="1">
    <citation type="submission" date="2024-09" db="EMBL/GenBank/DDBJ databases">
        <authorList>
            <person name="Sun Q."/>
            <person name="Mori K."/>
        </authorList>
    </citation>
    <scope>NUCLEOTIDE SEQUENCE [LARGE SCALE GENOMIC DNA]</scope>
    <source>
        <strain evidence="2 3">CCM 7228</strain>
    </source>
</reference>
<evidence type="ECO:0000313" key="2">
    <source>
        <dbReference type="EMBL" id="MFC0274657.1"/>
    </source>
</evidence>